<evidence type="ECO:0000256" key="2">
    <source>
        <dbReference type="ARBA" id="ARBA00009810"/>
    </source>
</evidence>
<evidence type="ECO:0000256" key="17">
    <source>
        <dbReference type="SAM" id="SignalP"/>
    </source>
</evidence>
<keyword evidence="4 14" id="KW-1134">Transmembrane beta strand</keyword>
<dbReference type="GO" id="GO:0015891">
    <property type="term" value="P:siderophore transport"/>
    <property type="evidence" value="ECO:0007669"/>
    <property type="project" value="InterPro"/>
</dbReference>
<dbReference type="Pfam" id="PF00593">
    <property type="entry name" value="TonB_dep_Rec_b-barrel"/>
    <property type="match status" value="1"/>
</dbReference>
<dbReference type="EMBL" id="AUVB01000089">
    <property type="protein sequence ID" value="KGE02567.1"/>
    <property type="molecule type" value="Genomic_DNA"/>
</dbReference>
<evidence type="ECO:0000256" key="6">
    <source>
        <dbReference type="ARBA" id="ARBA00022692"/>
    </source>
</evidence>
<dbReference type="HOGENOM" id="CLU_008287_22_0_6"/>
<dbReference type="PROSITE" id="PS52016">
    <property type="entry name" value="TONB_DEPENDENT_REC_3"/>
    <property type="match status" value="1"/>
</dbReference>
<evidence type="ECO:0000256" key="15">
    <source>
        <dbReference type="PROSITE-ProRule" id="PRU10144"/>
    </source>
</evidence>
<organism evidence="20 21">
    <name type="scientific">Pseudohaliea rubra DSM 19751</name>
    <dbReference type="NCBI Taxonomy" id="1265313"/>
    <lineage>
        <taxon>Bacteria</taxon>
        <taxon>Pseudomonadati</taxon>
        <taxon>Pseudomonadota</taxon>
        <taxon>Gammaproteobacteria</taxon>
        <taxon>Cellvibrionales</taxon>
        <taxon>Halieaceae</taxon>
        <taxon>Pseudohaliea</taxon>
    </lineage>
</organism>
<evidence type="ECO:0000256" key="3">
    <source>
        <dbReference type="ARBA" id="ARBA00022448"/>
    </source>
</evidence>
<keyword evidence="3 14" id="KW-0813">Transport</keyword>
<dbReference type="CDD" id="cd01347">
    <property type="entry name" value="ligand_gated_channel"/>
    <property type="match status" value="1"/>
</dbReference>
<dbReference type="InterPro" id="IPR000531">
    <property type="entry name" value="Beta-barrel_TonB"/>
</dbReference>
<dbReference type="Proteomes" id="UP000029640">
    <property type="component" value="Unassembled WGS sequence"/>
</dbReference>
<keyword evidence="11 14" id="KW-0472">Membrane</keyword>
<dbReference type="RefSeq" id="WP_035515131.1">
    <property type="nucleotide sequence ID" value="NZ_KN234753.1"/>
</dbReference>
<evidence type="ECO:0000259" key="19">
    <source>
        <dbReference type="Pfam" id="PF07715"/>
    </source>
</evidence>
<dbReference type="PROSITE" id="PS01156">
    <property type="entry name" value="TONB_DEPENDENT_REC_2"/>
    <property type="match status" value="1"/>
</dbReference>
<proteinExistence type="inferred from homology"/>
<dbReference type="STRING" id="1265313.HRUBRA_02832"/>
<keyword evidence="21" id="KW-1185">Reference proteome</keyword>
<gene>
    <name evidence="20" type="ORF">HRUBRA_02832</name>
</gene>
<evidence type="ECO:0000313" key="21">
    <source>
        <dbReference type="Proteomes" id="UP000029640"/>
    </source>
</evidence>
<dbReference type="InterPro" id="IPR010917">
    <property type="entry name" value="TonB_rcpt_CS"/>
</dbReference>
<feature type="short sequence motif" description="TonB C-terminal box" evidence="15">
    <location>
        <begin position="700"/>
        <end position="717"/>
    </location>
</feature>
<comment type="subcellular location">
    <subcellularLocation>
        <location evidence="1 14">Cell outer membrane</location>
        <topology evidence="1 14">Multi-pass membrane protein</topology>
    </subcellularLocation>
</comment>
<sequence length="717" mass="76390">MARKHALFLLAALPAALAFAQSEAPVLEEVLVTASGSQVELPPAYAGGQVARGWRAGLLGNLDYLEAPFSATAYTESLIHGQQAESVGDVLENDPMVRTAKGFGNFQEVYIVRGFPVFSDDLTLNGLYGVLPRQFVAAELLERVEVFRGANAFLNGAAPGGSAVGGTVNLVPKRAPEDGIRRVTLGFTGEDQLDAAVDLGQRFGAAREWGVRVNAMTREGEGGIDGQEADLSVFSIGADYAGERLRFSADLGYQDNRIDAPRPQVTPFGAIPGEPDSADNFAQPWTFTEEEQLFGVIRGEWLVSEHVTAWAAVGGRSGEEANVLANPNSDGDGNLSAFRFDNTREDTVLSTDLGIAANFATGDIGHRLVLSASAVDLESKNAFSFSSFLDTFASNLYNPVAVTAPAPDFFTGGNLADPLTTEEVQNRSVAIADTLAFAGGSVLVTAGLRYQELETRSFDFNSGVELSGYDSDAVTPAAGVVWRVTEELSLYGNYAESLQPGAIAPASSGGTPVLNAGEVLDPFRGEQWELGVKVDRERFGFTAGVFTFTRPYAIVAGQLFTDAGEQLNSGAELSVFGEPSDGLRLVGGLTWLDAELEETAGGLNEGNRPIGIPEWQASLNAEWDVPGLTGFTVEGRAVYNGEQYVDEANSRELDAWTRIDLGLRYTLRLADRPLDLAARLQNATGEDYWASTGGFPGANYLILGAPRTLFLSAAYSF</sequence>
<evidence type="ECO:0000256" key="4">
    <source>
        <dbReference type="ARBA" id="ARBA00022452"/>
    </source>
</evidence>
<dbReference type="InterPro" id="IPR036942">
    <property type="entry name" value="Beta-barrel_TonB_sf"/>
</dbReference>
<reference evidence="20 21" key="1">
    <citation type="journal article" date="2014" name="Genome Announc.">
        <title>Genome Sequence of Gammaproteobacterial Pseudohaliea rubra Type Strain DSM 19751, Isolated from Coastal Seawater of the Mediterranean Sea.</title>
        <authorList>
            <person name="Spring S."/>
            <person name="Fiebig A."/>
            <person name="Riedel T."/>
            <person name="Goker M."/>
            <person name="Klenk H.P."/>
        </authorList>
    </citation>
    <scope>NUCLEOTIDE SEQUENCE [LARGE SCALE GENOMIC DNA]</scope>
    <source>
        <strain evidence="20 21">DSM 19751</strain>
    </source>
</reference>
<keyword evidence="9" id="KW-0406">Ion transport</keyword>
<dbReference type="GO" id="GO:0009279">
    <property type="term" value="C:cell outer membrane"/>
    <property type="evidence" value="ECO:0007669"/>
    <property type="project" value="UniProtKB-SubCell"/>
</dbReference>
<evidence type="ECO:0000256" key="10">
    <source>
        <dbReference type="ARBA" id="ARBA00023077"/>
    </source>
</evidence>
<dbReference type="PANTHER" id="PTHR32552:SF82">
    <property type="entry name" value="FCUA PROTEIN"/>
    <property type="match status" value="1"/>
</dbReference>
<accession>A0A095VM83</accession>
<dbReference type="PANTHER" id="PTHR32552">
    <property type="entry name" value="FERRICHROME IRON RECEPTOR-RELATED"/>
    <property type="match status" value="1"/>
</dbReference>
<dbReference type="Gene3D" id="2.170.130.10">
    <property type="entry name" value="TonB-dependent receptor, plug domain"/>
    <property type="match status" value="1"/>
</dbReference>
<dbReference type="GO" id="GO:0015344">
    <property type="term" value="F:siderophore uptake transmembrane transporter activity"/>
    <property type="evidence" value="ECO:0007669"/>
    <property type="project" value="TreeGrafter"/>
</dbReference>
<feature type="domain" description="TonB-dependent receptor plug" evidence="19">
    <location>
        <begin position="66"/>
        <end position="161"/>
    </location>
</feature>
<evidence type="ECO:0000256" key="5">
    <source>
        <dbReference type="ARBA" id="ARBA00022496"/>
    </source>
</evidence>
<evidence type="ECO:0000256" key="8">
    <source>
        <dbReference type="ARBA" id="ARBA00023004"/>
    </source>
</evidence>
<keyword evidence="8" id="KW-0408">Iron</keyword>
<evidence type="ECO:0000256" key="9">
    <source>
        <dbReference type="ARBA" id="ARBA00023065"/>
    </source>
</evidence>
<name>A0A095VM83_9GAMM</name>
<dbReference type="eggNOG" id="COG4774">
    <property type="taxonomic scope" value="Bacteria"/>
</dbReference>
<comment type="similarity">
    <text evidence="2 14 16">Belongs to the TonB-dependent receptor family.</text>
</comment>
<protein>
    <submittedName>
        <fullName evidence="20">Ferrichrome-iron receptor</fullName>
    </submittedName>
</protein>
<evidence type="ECO:0000256" key="14">
    <source>
        <dbReference type="PROSITE-ProRule" id="PRU01360"/>
    </source>
</evidence>
<dbReference type="NCBIfam" id="TIGR01783">
    <property type="entry name" value="TonB-siderophor"/>
    <property type="match status" value="1"/>
</dbReference>
<evidence type="ECO:0000256" key="13">
    <source>
        <dbReference type="ARBA" id="ARBA00023237"/>
    </source>
</evidence>
<evidence type="ECO:0000313" key="20">
    <source>
        <dbReference type="EMBL" id="KGE02567.1"/>
    </source>
</evidence>
<keyword evidence="13 14" id="KW-0998">Cell outer membrane</keyword>
<dbReference type="PATRIC" id="fig|1265313.6.peg.2788"/>
<feature type="signal peptide" evidence="17">
    <location>
        <begin position="1"/>
        <end position="20"/>
    </location>
</feature>
<evidence type="ECO:0000259" key="18">
    <source>
        <dbReference type="Pfam" id="PF00593"/>
    </source>
</evidence>
<keyword evidence="12 20" id="KW-0675">Receptor</keyword>
<dbReference type="SUPFAM" id="SSF56935">
    <property type="entry name" value="Porins"/>
    <property type="match status" value="1"/>
</dbReference>
<dbReference type="Pfam" id="PF07715">
    <property type="entry name" value="Plug"/>
    <property type="match status" value="1"/>
</dbReference>
<evidence type="ECO:0000256" key="16">
    <source>
        <dbReference type="RuleBase" id="RU003357"/>
    </source>
</evidence>
<evidence type="ECO:0000256" key="7">
    <source>
        <dbReference type="ARBA" id="ARBA00022729"/>
    </source>
</evidence>
<keyword evidence="5" id="KW-0410">Iron transport</keyword>
<dbReference type="InterPro" id="IPR037066">
    <property type="entry name" value="Plug_dom_sf"/>
</dbReference>
<dbReference type="AlphaFoldDB" id="A0A095VM83"/>
<dbReference type="InterPro" id="IPR012910">
    <property type="entry name" value="Plug_dom"/>
</dbReference>
<comment type="caution">
    <text evidence="20">The sequence shown here is derived from an EMBL/GenBank/DDBJ whole genome shotgun (WGS) entry which is preliminary data.</text>
</comment>
<evidence type="ECO:0000256" key="1">
    <source>
        <dbReference type="ARBA" id="ARBA00004571"/>
    </source>
</evidence>
<dbReference type="InterPro" id="IPR039426">
    <property type="entry name" value="TonB-dep_rcpt-like"/>
</dbReference>
<dbReference type="GO" id="GO:0038023">
    <property type="term" value="F:signaling receptor activity"/>
    <property type="evidence" value="ECO:0007669"/>
    <property type="project" value="InterPro"/>
</dbReference>
<dbReference type="InterPro" id="IPR010105">
    <property type="entry name" value="TonB_sidphr_rcpt"/>
</dbReference>
<dbReference type="OrthoDB" id="9764669at2"/>
<feature type="domain" description="TonB-dependent receptor-like beta-barrel" evidence="18">
    <location>
        <begin position="250"/>
        <end position="682"/>
    </location>
</feature>
<dbReference type="Gene3D" id="2.40.170.20">
    <property type="entry name" value="TonB-dependent receptor, beta-barrel domain"/>
    <property type="match status" value="1"/>
</dbReference>
<keyword evidence="10 16" id="KW-0798">TonB box</keyword>
<keyword evidence="6 14" id="KW-0812">Transmembrane</keyword>
<keyword evidence="7 17" id="KW-0732">Signal</keyword>
<evidence type="ECO:0000256" key="12">
    <source>
        <dbReference type="ARBA" id="ARBA00023170"/>
    </source>
</evidence>
<feature type="chain" id="PRO_5001910941" evidence="17">
    <location>
        <begin position="21"/>
        <end position="717"/>
    </location>
</feature>
<evidence type="ECO:0000256" key="11">
    <source>
        <dbReference type="ARBA" id="ARBA00023136"/>
    </source>
</evidence>